<dbReference type="Pfam" id="PF00408">
    <property type="entry name" value="PGM_PMM_IV"/>
    <property type="match status" value="1"/>
</dbReference>
<keyword evidence="4 7" id="KW-0479">Metal-binding</keyword>
<comment type="similarity">
    <text evidence="2 7">Belongs to the phosphohexose mutase family.</text>
</comment>
<sequence length="447" mass="49787">MEQSIFRSYDIRGVYPGELNEDAAFFIGGALVRLTSAKKVFVGRDMRSSGEALQGALMKGIAADGAEVHDAGMVPVDFQYWAVPQFNYDAGIIVTASHNPKEYNGFKMVDKERMIRGKEIAEEIKRMGGANDRSSVQAGNEGNVIRVDYWGDYIVHILKFVDVKKLKKLKVVVDAGNGMAGAVFSRLMPHLPIEIIPMFFEPDGTFPNRSPNPFISGALDQLKTRVVAEKADFGVALDADSDRIFFVDEKGGFVQADVTLLLLARYWLDREPGAGIAYNLVCSRAVPEFITEWGGRPLKSAVGFVNVRQALQEGKGVMGGEVSAHYCFRDNYYGDSGYIAFVNFLEVLSQAEKPLSALAKEYTRYCRGDEVNFTVQDAAAVMAALEKKYHDAKIDKLDGITFEYPDWWFNVRSSNTEPLLRVTVEGNDCRIMETKRNEISEFIQSMS</sequence>
<evidence type="ECO:0000256" key="2">
    <source>
        <dbReference type="ARBA" id="ARBA00010231"/>
    </source>
</evidence>
<protein>
    <recommendedName>
        <fullName evidence="14">Phosphomannomutase/phosphoglucomutase</fullName>
    </recommendedName>
</protein>
<comment type="cofactor">
    <cofactor evidence="1">
        <name>Mg(2+)</name>
        <dbReference type="ChEBI" id="CHEBI:18420"/>
    </cofactor>
</comment>
<evidence type="ECO:0000256" key="5">
    <source>
        <dbReference type="ARBA" id="ARBA00022842"/>
    </source>
</evidence>
<keyword evidence="3" id="KW-0597">Phosphoprotein</keyword>
<dbReference type="Gene3D" id="3.30.310.50">
    <property type="entry name" value="Alpha-D-phosphohexomutase, C-terminal domain"/>
    <property type="match status" value="1"/>
</dbReference>
<reference evidence="12 13" key="1">
    <citation type="journal article" date="2016" name="Nat. Commun.">
        <title>Thousands of microbial genomes shed light on interconnected biogeochemical processes in an aquifer system.</title>
        <authorList>
            <person name="Anantharaman K."/>
            <person name="Brown C.T."/>
            <person name="Hug L.A."/>
            <person name="Sharon I."/>
            <person name="Castelle C.J."/>
            <person name="Probst A.J."/>
            <person name="Thomas B.C."/>
            <person name="Singh A."/>
            <person name="Wilkins M.J."/>
            <person name="Karaoz U."/>
            <person name="Brodie E.L."/>
            <person name="Williams K.H."/>
            <person name="Hubbard S.S."/>
            <person name="Banfield J.F."/>
        </authorList>
    </citation>
    <scope>NUCLEOTIDE SEQUENCE [LARGE SCALE GENOMIC DNA]</scope>
</reference>
<evidence type="ECO:0000256" key="4">
    <source>
        <dbReference type="ARBA" id="ARBA00022723"/>
    </source>
</evidence>
<dbReference type="InterPro" id="IPR016066">
    <property type="entry name" value="A-D-PHexomutase_CS"/>
</dbReference>
<dbReference type="Pfam" id="PF02879">
    <property type="entry name" value="PGM_PMM_II"/>
    <property type="match status" value="1"/>
</dbReference>
<dbReference type="GO" id="GO:0000287">
    <property type="term" value="F:magnesium ion binding"/>
    <property type="evidence" value="ECO:0007669"/>
    <property type="project" value="InterPro"/>
</dbReference>
<keyword evidence="6" id="KW-0413">Isomerase</keyword>
<dbReference type="PROSITE" id="PS00710">
    <property type="entry name" value="PGM_PMM"/>
    <property type="match status" value="1"/>
</dbReference>
<feature type="domain" description="Alpha-D-phosphohexomutase alpha/beta/alpha" evidence="9">
    <location>
        <begin position="5"/>
        <end position="126"/>
    </location>
</feature>
<evidence type="ECO:0000259" key="8">
    <source>
        <dbReference type="Pfam" id="PF00408"/>
    </source>
</evidence>
<gene>
    <name evidence="12" type="ORF">A3J43_00175</name>
</gene>
<evidence type="ECO:0000259" key="11">
    <source>
        <dbReference type="Pfam" id="PF02880"/>
    </source>
</evidence>
<evidence type="ECO:0000256" key="1">
    <source>
        <dbReference type="ARBA" id="ARBA00001946"/>
    </source>
</evidence>
<dbReference type="Pfam" id="PF02880">
    <property type="entry name" value="PGM_PMM_III"/>
    <property type="match status" value="1"/>
</dbReference>
<evidence type="ECO:0000313" key="13">
    <source>
        <dbReference type="Proteomes" id="UP000176604"/>
    </source>
</evidence>
<evidence type="ECO:0000259" key="10">
    <source>
        <dbReference type="Pfam" id="PF02879"/>
    </source>
</evidence>
<dbReference type="InterPro" id="IPR005844">
    <property type="entry name" value="A-D-PHexomutase_a/b/a-I"/>
</dbReference>
<dbReference type="Pfam" id="PF02878">
    <property type="entry name" value="PGM_PMM_I"/>
    <property type="match status" value="1"/>
</dbReference>
<dbReference type="SUPFAM" id="SSF53738">
    <property type="entry name" value="Phosphoglucomutase, first 3 domains"/>
    <property type="match status" value="3"/>
</dbReference>
<dbReference type="InterPro" id="IPR005841">
    <property type="entry name" value="Alpha-D-phosphohexomutase_SF"/>
</dbReference>
<feature type="domain" description="Alpha-D-phosphohexomutase alpha/beta/alpha" evidence="11">
    <location>
        <begin position="257"/>
        <end position="365"/>
    </location>
</feature>
<keyword evidence="5 7" id="KW-0460">Magnesium</keyword>
<dbReference type="Gene3D" id="3.40.120.10">
    <property type="entry name" value="Alpha-D-Glucose-1,6-Bisphosphate, subunit A, domain 3"/>
    <property type="match status" value="3"/>
</dbReference>
<evidence type="ECO:0000259" key="9">
    <source>
        <dbReference type="Pfam" id="PF02878"/>
    </source>
</evidence>
<dbReference type="Proteomes" id="UP000176604">
    <property type="component" value="Unassembled WGS sequence"/>
</dbReference>
<dbReference type="GO" id="GO:0005975">
    <property type="term" value="P:carbohydrate metabolic process"/>
    <property type="evidence" value="ECO:0007669"/>
    <property type="project" value="InterPro"/>
</dbReference>
<dbReference type="PANTHER" id="PTHR43771">
    <property type="entry name" value="PHOSPHOMANNOMUTASE"/>
    <property type="match status" value="1"/>
</dbReference>
<dbReference type="PRINTS" id="PR00509">
    <property type="entry name" value="PGMPMM"/>
</dbReference>
<accession>A0A1F7UFP1</accession>
<dbReference type="AlphaFoldDB" id="A0A1F7UFP1"/>
<dbReference type="SUPFAM" id="SSF55957">
    <property type="entry name" value="Phosphoglucomutase, C-terminal domain"/>
    <property type="match status" value="1"/>
</dbReference>
<evidence type="ECO:0000313" key="12">
    <source>
        <dbReference type="EMBL" id="OGL77081.1"/>
    </source>
</evidence>
<dbReference type="CDD" id="cd03089">
    <property type="entry name" value="PMM_PGM"/>
    <property type="match status" value="1"/>
</dbReference>
<dbReference type="InterPro" id="IPR016055">
    <property type="entry name" value="A-D-PHexomutase_a/b/a-I/II/III"/>
</dbReference>
<proteinExistence type="inferred from homology"/>
<comment type="caution">
    <text evidence="12">The sequence shown here is derived from an EMBL/GenBank/DDBJ whole genome shotgun (WGS) entry which is preliminary data.</text>
</comment>
<dbReference type="PANTHER" id="PTHR43771:SF1">
    <property type="entry name" value="PHOSPHOMANNOMUTASE"/>
    <property type="match status" value="1"/>
</dbReference>
<dbReference type="EMBL" id="MGEF01000066">
    <property type="protein sequence ID" value="OGL77081.1"/>
    <property type="molecule type" value="Genomic_DNA"/>
</dbReference>
<evidence type="ECO:0000256" key="7">
    <source>
        <dbReference type="RuleBase" id="RU004326"/>
    </source>
</evidence>
<dbReference type="STRING" id="1802397.A3J43_00175"/>
<feature type="domain" description="Alpha-D-phosphohexomutase alpha/beta/alpha" evidence="10">
    <location>
        <begin position="152"/>
        <end position="251"/>
    </location>
</feature>
<evidence type="ECO:0000256" key="3">
    <source>
        <dbReference type="ARBA" id="ARBA00022553"/>
    </source>
</evidence>
<dbReference type="InterPro" id="IPR005846">
    <property type="entry name" value="A-D-PHexomutase_a/b/a-III"/>
</dbReference>
<evidence type="ECO:0000256" key="6">
    <source>
        <dbReference type="ARBA" id="ARBA00023235"/>
    </source>
</evidence>
<dbReference type="GO" id="GO:0016868">
    <property type="term" value="F:intramolecular phosphotransferase activity"/>
    <property type="evidence" value="ECO:0007669"/>
    <property type="project" value="InterPro"/>
</dbReference>
<name>A0A1F7UFP1_9BACT</name>
<evidence type="ECO:0008006" key="14">
    <source>
        <dbReference type="Google" id="ProtNLM"/>
    </source>
</evidence>
<feature type="domain" description="Alpha-D-phosphohexomutase C-terminal" evidence="8">
    <location>
        <begin position="370"/>
        <end position="433"/>
    </location>
</feature>
<dbReference type="InterPro" id="IPR036900">
    <property type="entry name" value="A-D-PHexomutase_C_sf"/>
</dbReference>
<dbReference type="InterPro" id="IPR005843">
    <property type="entry name" value="A-D-PHexomutase_C"/>
</dbReference>
<dbReference type="InterPro" id="IPR005845">
    <property type="entry name" value="A-D-PHexomutase_a/b/a-II"/>
</dbReference>
<organism evidence="12 13">
    <name type="scientific">Candidatus Uhrbacteria bacterium RIFCSPHIGHO2_12_FULL_54_23</name>
    <dbReference type="NCBI Taxonomy" id="1802397"/>
    <lineage>
        <taxon>Bacteria</taxon>
        <taxon>Candidatus Uhriibacteriota</taxon>
    </lineage>
</organism>